<evidence type="ECO:0000313" key="3">
    <source>
        <dbReference type="Proteomes" id="UP001549363"/>
    </source>
</evidence>
<reference evidence="2 3" key="1">
    <citation type="submission" date="2024-06" db="EMBL/GenBank/DDBJ databases">
        <title>Sorghum-associated microbial communities from plants grown in Nebraska, USA.</title>
        <authorList>
            <person name="Schachtman D."/>
        </authorList>
    </citation>
    <scope>NUCLEOTIDE SEQUENCE [LARGE SCALE GENOMIC DNA]</scope>
    <source>
        <strain evidence="2 3">736</strain>
    </source>
</reference>
<accession>A0ABV2PPH5</accession>
<dbReference type="InterPro" id="IPR001387">
    <property type="entry name" value="Cro/C1-type_HTH"/>
</dbReference>
<dbReference type="SMART" id="SM00530">
    <property type="entry name" value="HTH_XRE"/>
    <property type="match status" value="1"/>
</dbReference>
<dbReference type="Pfam" id="PF01381">
    <property type="entry name" value="HTH_3"/>
    <property type="match status" value="1"/>
</dbReference>
<dbReference type="InterPro" id="IPR010982">
    <property type="entry name" value="Lambda_DNA-bd_dom_sf"/>
</dbReference>
<dbReference type="SUPFAM" id="SSF47413">
    <property type="entry name" value="lambda repressor-like DNA-binding domains"/>
    <property type="match status" value="1"/>
</dbReference>
<keyword evidence="3" id="KW-1185">Reference proteome</keyword>
<dbReference type="CDD" id="cd00093">
    <property type="entry name" value="HTH_XRE"/>
    <property type="match status" value="1"/>
</dbReference>
<name>A0ABV2PPH5_9BACI</name>
<protein>
    <submittedName>
        <fullName evidence="2">Transcriptional regulator with XRE-family HTH domain</fullName>
    </submittedName>
</protein>
<dbReference type="Gene3D" id="1.10.260.40">
    <property type="entry name" value="lambda repressor-like DNA-binding domains"/>
    <property type="match status" value="1"/>
</dbReference>
<dbReference type="Proteomes" id="UP001549363">
    <property type="component" value="Unassembled WGS sequence"/>
</dbReference>
<dbReference type="PROSITE" id="PS50943">
    <property type="entry name" value="HTH_CROC1"/>
    <property type="match status" value="1"/>
</dbReference>
<organism evidence="2 3">
    <name type="scientific">Lysinibacillus parviboronicapiens</name>
    <dbReference type="NCBI Taxonomy" id="436516"/>
    <lineage>
        <taxon>Bacteria</taxon>
        <taxon>Bacillati</taxon>
        <taxon>Bacillota</taxon>
        <taxon>Bacilli</taxon>
        <taxon>Bacillales</taxon>
        <taxon>Bacillaceae</taxon>
        <taxon>Lysinibacillus</taxon>
    </lineage>
</organism>
<gene>
    <name evidence="2" type="ORF">ABIA69_003895</name>
</gene>
<feature type="domain" description="HTH cro/C1-type" evidence="1">
    <location>
        <begin position="17"/>
        <end position="68"/>
    </location>
</feature>
<dbReference type="RefSeq" id="WP_354472673.1">
    <property type="nucleotide sequence ID" value="NZ_JBEPSB010000024.1"/>
</dbReference>
<evidence type="ECO:0000313" key="2">
    <source>
        <dbReference type="EMBL" id="MET4562704.1"/>
    </source>
</evidence>
<sequence length="260" mass="30999">MNNELGYYLKGLRGEKSLREVAEKCGISHTYLDTLEKGYDPRTKKERKPNPEVLEKLANYYSVDYERLMYLAKYIDEDIYNVITSKNGLKNRIKHLLTKLTNIKGYFLPFLRKDIFESINLILHMEPDDVIHYQELKGFDKSEYFHEYFSNSPDEYAKYEHEDIEEAFNKAYNIMTVMEKLDSEYVYIDNLQDFLVSLQQIIMKHNINTEKENIYGESELSDFINKPNIFYKKNPISDNDKKLITAYLDDFFNNKINNDK</sequence>
<comment type="caution">
    <text evidence="2">The sequence shown here is derived from an EMBL/GenBank/DDBJ whole genome shotgun (WGS) entry which is preliminary data.</text>
</comment>
<evidence type="ECO:0000259" key="1">
    <source>
        <dbReference type="PROSITE" id="PS50943"/>
    </source>
</evidence>
<proteinExistence type="predicted"/>
<dbReference type="EMBL" id="JBEPSB010000024">
    <property type="protein sequence ID" value="MET4562704.1"/>
    <property type="molecule type" value="Genomic_DNA"/>
</dbReference>